<dbReference type="PANTHER" id="PTHR37461">
    <property type="entry name" value="ANTI-SIGMA-K FACTOR RSKA"/>
    <property type="match status" value="1"/>
</dbReference>
<evidence type="ECO:0000256" key="8">
    <source>
        <dbReference type="ARBA" id="ARBA00023163"/>
    </source>
</evidence>
<feature type="domain" description="Anti-sigma K factor RskA C-terminal" evidence="13">
    <location>
        <begin position="118"/>
        <end position="260"/>
    </location>
</feature>
<keyword evidence="6" id="KW-0805">Transcription regulation</keyword>
<dbReference type="GO" id="GO:0005886">
    <property type="term" value="C:plasma membrane"/>
    <property type="evidence" value="ECO:0007669"/>
    <property type="project" value="UniProtKB-SubCell"/>
</dbReference>
<evidence type="ECO:0000313" key="15">
    <source>
        <dbReference type="Proteomes" id="UP000321261"/>
    </source>
</evidence>
<evidence type="ECO:0000256" key="7">
    <source>
        <dbReference type="ARBA" id="ARBA00023136"/>
    </source>
</evidence>
<accession>A0A561SMN0</accession>
<dbReference type="InterPro" id="IPR041916">
    <property type="entry name" value="Anti_sigma_zinc_sf"/>
</dbReference>
<keyword evidence="4 12" id="KW-0812">Transmembrane</keyword>
<dbReference type="GO" id="GO:0006417">
    <property type="term" value="P:regulation of translation"/>
    <property type="evidence" value="ECO:0007669"/>
    <property type="project" value="TreeGrafter"/>
</dbReference>
<dbReference type="GO" id="GO:0016989">
    <property type="term" value="F:sigma factor antagonist activity"/>
    <property type="evidence" value="ECO:0007669"/>
    <property type="project" value="TreeGrafter"/>
</dbReference>
<comment type="caution">
    <text evidence="14">The sequence shown here is derived from an EMBL/GenBank/DDBJ whole genome shotgun (WGS) entry which is preliminary data.</text>
</comment>
<dbReference type="RefSeq" id="WP_147255205.1">
    <property type="nucleotide sequence ID" value="NZ_VIWU01000001.1"/>
</dbReference>
<organism evidence="14 15">
    <name type="scientific">Pseudonocardia hierapolitana</name>
    <dbReference type="NCBI Taxonomy" id="1128676"/>
    <lineage>
        <taxon>Bacteria</taxon>
        <taxon>Bacillati</taxon>
        <taxon>Actinomycetota</taxon>
        <taxon>Actinomycetes</taxon>
        <taxon>Pseudonocardiales</taxon>
        <taxon>Pseudonocardiaceae</taxon>
        <taxon>Pseudonocardia</taxon>
    </lineage>
</organism>
<evidence type="ECO:0000313" key="14">
    <source>
        <dbReference type="EMBL" id="TWF76113.1"/>
    </source>
</evidence>
<keyword evidence="3" id="KW-1003">Cell membrane</keyword>
<feature type="compositionally biased region" description="Pro residues" evidence="11">
    <location>
        <begin position="86"/>
        <end position="97"/>
    </location>
</feature>
<evidence type="ECO:0000256" key="9">
    <source>
        <dbReference type="ARBA" id="ARBA00029829"/>
    </source>
</evidence>
<protein>
    <recommendedName>
        <fullName evidence="10">Regulator of SigK</fullName>
    </recommendedName>
    <alternativeName>
        <fullName evidence="9">Sigma-K anti-sigma factor RskA</fullName>
    </alternativeName>
</protein>
<evidence type="ECO:0000259" key="13">
    <source>
        <dbReference type="Pfam" id="PF10099"/>
    </source>
</evidence>
<evidence type="ECO:0000256" key="10">
    <source>
        <dbReference type="ARBA" id="ARBA00030803"/>
    </source>
</evidence>
<dbReference type="InterPro" id="IPR018764">
    <property type="entry name" value="RskA_C"/>
</dbReference>
<evidence type="ECO:0000256" key="3">
    <source>
        <dbReference type="ARBA" id="ARBA00022475"/>
    </source>
</evidence>
<evidence type="ECO:0000256" key="5">
    <source>
        <dbReference type="ARBA" id="ARBA00022989"/>
    </source>
</evidence>
<keyword evidence="15" id="KW-1185">Reference proteome</keyword>
<keyword evidence="7 12" id="KW-0472">Membrane</keyword>
<gene>
    <name evidence="14" type="ORF">FHX44_112001</name>
</gene>
<dbReference type="Proteomes" id="UP000321261">
    <property type="component" value="Unassembled WGS sequence"/>
</dbReference>
<feature type="region of interest" description="Disordered" evidence="11">
    <location>
        <begin position="83"/>
        <end position="109"/>
    </location>
</feature>
<dbReference type="Gene3D" id="1.10.10.1320">
    <property type="entry name" value="Anti-sigma factor, zinc-finger domain"/>
    <property type="match status" value="1"/>
</dbReference>
<dbReference type="PANTHER" id="PTHR37461:SF1">
    <property type="entry name" value="ANTI-SIGMA-K FACTOR RSKA"/>
    <property type="match status" value="1"/>
</dbReference>
<proteinExistence type="predicted"/>
<name>A0A561SMN0_9PSEU</name>
<evidence type="ECO:0000256" key="12">
    <source>
        <dbReference type="SAM" id="Phobius"/>
    </source>
</evidence>
<evidence type="ECO:0000256" key="6">
    <source>
        <dbReference type="ARBA" id="ARBA00023015"/>
    </source>
</evidence>
<dbReference type="InterPro" id="IPR051474">
    <property type="entry name" value="Anti-sigma-K/W_factor"/>
</dbReference>
<evidence type="ECO:0000256" key="11">
    <source>
        <dbReference type="SAM" id="MobiDB-lite"/>
    </source>
</evidence>
<comment type="subcellular location">
    <subcellularLocation>
        <location evidence="2">Cell membrane</location>
    </subcellularLocation>
    <subcellularLocation>
        <location evidence="1">Membrane</location>
        <topology evidence="1">Single-pass membrane protein</topology>
    </subcellularLocation>
</comment>
<keyword evidence="8" id="KW-0804">Transcription</keyword>
<dbReference type="Pfam" id="PF10099">
    <property type="entry name" value="RskA_C"/>
    <property type="match status" value="1"/>
</dbReference>
<dbReference type="OrthoDB" id="5183209at2"/>
<reference evidence="14 15" key="1">
    <citation type="submission" date="2019-06" db="EMBL/GenBank/DDBJ databases">
        <title>Sequencing the genomes of 1000 actinobacteria strains.</title>
        <authorList>
            <person name="Klenk H.-P."/>
        </authorList>
    </citation>
    <scope>NUCLEOTIDE SEQUENCE [LARGE SCALE GENOMIC DNA]</scope>
    <source>
        <strain evidence="14 15">DSM 45671</strain>
    </source>
</reference>
<dbReference type="EMBL" id="VIWU01000001">
    <property type="protein sequence ID" value="TWF76113.1"/>
    <property type="molecule type" value="Genomic_DNA"/>
</dbReference>
<feature type="transmembrane region" description="Helical" evidence="12">
    <location>
        <begin position="114"/>
        <end position="135"/>
    </location>
</feature>
<evidence type="ECO:0000256" key="4">
    <source>
        <dbReference type="ARBA" id="ARBA00022692"/>
    </source>
</evidence>
<evidence type="ECO:0000256" key="2">
    <source>
        <dbReference type="ARBA" id="ARBA00004236"/>
    </source>
</evidence>
<keyword evidence="5 12" id="KW-1133">Transmembrane helix</keyword>
<sequence>MDDRSRFDGATPCPLGEDAVAFALHALEPHEEAAMRSHIERCRSCSETVRETELVAAAVGGAVEQVDPPSRLRSNLMAMAAETPQAGPPQAGPPQPHPRFAHPRSAEPRRPARARLLIAAAAAAVVLGVGGLGAYTVQVQRERDALAAQAQALAGIVTQLDAPGNSHATLSTDSGQPVAAVLVTAAGRTVVTAGLDPNDTSATTYVVWGLGAGDPRPLAAFDVTAPGPGFHEIGTGDGSPFGAYAVSLEPGRTMPAVPTTVVASGPVDA</sequence>
<evidence type="ECO:0000256" key="1">
    <source>
        <dbReference type="ARBA" id="ARBA00004167"/>
    </source>
</evidence>
<dbReference type="AlphaFoldDB" id="A0A561SMN0"/>